<evidence type="ECO:0000256" key="1">
    <source>
        <dbReference type="SAM" id="MobiDB-lite"/>
    </source>
</evidence>
<evidence type="ECO:0000313" key="3">
    <source>
        <dbReference type="Proteomes" id="UP000054359"/>
    </source>
</evidence>
<protein>
    <submittedName>
        <fullName evidence="2">Uncharacterized protein</fullName>
    </submittedName>
</protein>
<organism evidence="2 3">
    <name type="scientific">Stegodyphus mimosarum</name>
    <name type="common">African social velvet spider</name>
    <dbReference type="NCBI Taxonomy" id="407821"/>
    <lineage>
        <taxon>Eukaryota</taxon>
        <taxon>Metazoa</taxon>
        <taxon>Ecdysozoa</taxon>
        <taxon>Arthropoda</taxon>
        <taxon>Chelicerata</taxon>
        <taxon>Arachnida</taxon>
        <taxon>Araneae</taxon>
        <taxon>Araneomorphae</taxon>
        <taxon>Entelegynae</taxon>
        <taxon>Eresoidea</taxon>
        <taxon>Eresidae</taxon>
        <taxon>Stegodyphus</taxon>
    </lineage>
</organism>
<feature type="compositionally biased region" description="Polar residues" evidence="1">
    <location>
        <begin position="1"/>
        <end position="12"/>
    </location>
</feature>
<dbReference type="AlphaFoldDB" id="A0A087SXW9"/>
<keyword evidence="3" id="KW-1185">Reference proteome</keyword>
<accession>A0A087SXW9</accession>
<gene>
    <name evidence="2" type="ORF">X975_09748</name>
</gene>
<feature type="region of interest" description="Disordered" evidence="1">
    <location>
        <begin position="1"/>
        <end position="25"/>
    </location>
</feature>
<feature type="non-terminal residue" evidence="2">
    <location>
        <position position="293"/>
    </location>
</feature>
<dbReference type="Proteomes" id="UP000054359">
    <property type="component" value="Unassembled WGS sequence"/>
</dbReference>
<name>A0A087SXW9_STEMI</name>
<feature type="region of interest" description="Disordered" evidence="1">
    <location>
        <begin position="272"/>
        <end position="293"/>
    </location>
</feature>
<proteinExistence type="predicted"/>
<evidence type="ECO:0000313" key="2">
    <source>
        <dbReference type="EMBL" id="KFM57708.1"/>
    </source>
</evidence>
<reference evidence="2 3" key="1">
    <citation type="submission" date="2013-11" db="EMBL/GenBank/DDBJ databases">
        <title>Genome sequencing of Stegodyphus mimosarum.</title>
        <authorList>
            <person name="Bechsgaard J."/>
        </authorList>
    </citation>
    <scope>NUCLEOTIDE SEQUENCE [LARGE SCALE GENOMIC DNA]</scope>
</reference>
<feature type="region of interest" description="Disordered" evidence="1">
    <location>
        <begin position="156"/>
        <end position="190"/>
    </location>
</feature>
<dbReference type="EMBL" id="KK112454">
    <property type="protein sequence ID" value="KFM57708.1"/>
    <property type="molecule type" value="Genomic_DNA"/>
</dbReference>
<sequence>MEIDNLQENPYSQERLEEDPKRSLRKQTFHVSTLNNRSATKKTNLQSIHNKHKHITEDPTKFLRNHQFRVSAPGNGFTTKKFNLQPIHSGQEHIEQGPSVEKTSSQKAVNYPDGYAVLLWEHMKNSPIKIHVHSKDAISSHCTGNDSSLHSHIHAADTNKNNKKTPSKTKETRQQNKPTKSTSVKKQRQNKRYFGGLKPFVLTTTKTAKILSYNYHNDKTLIEIHPHNLSDRNFTTLKSSSVDVKEIIPKNLLLHKHNFSENSSRNLKKDFNSQNVAGKSIPVAHKNSQNNTT</sequence>